<feature type="transmembrane region" description="Helical" evidence="1">
    <location>
        <begin position="21"/>
        <end position="39"/>
    </location>
</feature>
<feature type="transmembrane region" description="Helical" evidence="1">
    <location>
        <begin position="117"/>
        <end position="139"/>
    </location>
</feature>
<keyword evidence="1" id="KW-0812">Transmembrane</keyword>
<accession>A0A803LPF2</accession>
<reference evidence="2" key="2">
    <citation type="submission" date="2021-03" db="UniProtKB">
        <authorList>
            <consortium name="EnsemblPlants"/>
        </authorList>
    </citation>
    <scope>IDENTIFICATION</scope>
</reference>
<name>A0A803LPF2_CHEQI</name>
<reference evidence="2" key="1">
    <citation type="journal article" date="2017" name="Nature">
        <title>The genome of Chenopodium quinoa.</title>
        <authorList>
            <person name="Jarvis D.E."/>
            <person name="Ho Y.S."/>
            <person name="Lightfoot D.J."/>
            <person name="Schmoeckel S.M."/>
            <person name="Li B."/>
            <person name="Borm T.J.A."/>
            <person name="Ohyanagi H."/>
            <person name="Mineta K."/>
            <person name="Michell C.T."/>
            <person name="Saber N."/>
            <person name="Kharbatia N.M."/>
            <person name="Rupper R.R."/>
            <person name="Sharp A.R."/>
            <person name="Dally N."/>
            <person name="Boughton B.A."/>
            <person name="Woo Y.H."/>
            <person name="Gao G."/>
            <person name="Schijlen E.G.W.M."/>
            <person name="Guo X."/>
            <person name="Momin A.A."/>
            <person name="Negrao S."/>
            <person name="Al-Babili S."/>
            <person name="Gehring C."/>
            <person name="Roessner U."/>
            <person name="Jung C."/>
            <person name="Murphy K."/>
            <person name="Arold S.T."/>
            <person name="Gojobori T."/>
            <person name="van der Linden C.G."/>
            <person name="van Loo E.N."/>
            <person name="Jellen E.N."/>
            <person name="Maughan P.J."/>
            <person name="Tester M."/>
        </authorList>
    </citation>
    <scope>NUCLEOTIDE SEQUENCE [LARGE SCALE GENOMIC DNA]</scope>
    <source>
        <strain evidence="2">cv. PI 614886</strain>
    </source>
</reference>
<evidence type="ECO:0000313" key="3">
    <source>
        <dbReference type="Proteomes" id="UP000596660"/>
    </source>
</evidence>
<feature type="transmembrane region" description="Helical" evidence="1">
    <location>
        <begin position="151"/>
        <end position="178"/>
    </location>
</feature>
<keyword evidence="1" id="KW-1133">Transmembrane helix</keyword>
<organism evidence="2 3">
    <name type="scientific">Chenopodium quinoa</name>
    <name type="common">Quinoa</name>
    <dbReference type="NCBI Taxonomy" id="63459"/>
    <lineage>
        <taxon>Eukaryota</taxon>
        <taxon>Viridiplantae</taxon>
        <taxon>Streptophyta</taxon>
        <taxon>Embryophyta</taxon>
        <taxon>Tracheophyta</taxon>
        <taxon>Spermatophyta</taxon>
        <taxon>Magnoliopsida</taxon>
        <taxon>eudicotyledons</taxon>
        <taxon>Gunneridae</taxon>
        <taxon>Pentapetalae</taxon>
        <taxon>Caryophyllales</taxon>
        <taxon>Chenopodiaceae</taxon>
        <taxon>Chenopodioideae</taxon>
        <taxon>Atripliceae</taxon>
        <taxon>Chenopodium</taxon>
    </lineage>
</organism>
<evidence type="ECO:0000256" key="1">
    <source>
        <dbReference type="SAM" id="Phobius"/>
    </source>
</evidence>
<keyword evidence="3" id="KW-1185">Reference proteome</keyword>
<keyword evidence="1" id="KW-0472">Membrane</keyword>
<dbReference type="Gramene" id="AUR62016831-RA">
    <property type="protein sequence ID" value="AUR62016831-RA:cds"/>
    <property type="gene ID" value="AUR62016831"/>
</dbReference>
<dbReference type="OMA" id="WSECEAA"/>
<dbReference type="Proteomes" id="UP000596660">
    <property type="component" value="Unplaced"/>
</dbReference>
<dbReference type="AlphaFoldDB" id="A0A803LPF2"/>
<dbReference type="EnsemblPlants" id="AUR62016831-RA">
    <property type="protein sequence ID" value="AUR62016831-RA:cds"/>
    <property type="gene ID" value="AUR62016831"/>
</dbReference>
<proteinExistence type="predicted"/>
<evidence type="ECO:0000313" key="2">
    <source>
        <dbReference type="EnsemblPlants" id="AUR62016831-RA:cds"/>
    </source>
</evidence>
<protein>
    <submittedName>
        <fullName evidence="2">Uncharacterized protein</fullName>
    </submittedName>
</protein>
<feature type="transmembrane region" description="Helical" evidence="1">
    <location>
        <begin position="59"/>
        <end position="79"/>
    </location>
</feature>
<sequence length="209" mass="23373">QKILAMEDDEAKRGRRGCTDTVRVIGFVLPLVMLVWMVHMGYRLTTETRDDEGGSFEGSYIALLFGIVTVVFGLIYFLVGLTIVAELAQDLVAWADKEEDGEIIRNQEKEQKTICQIVIQVLATMISMFMLTWTIYYGYRLAAEAQRVVMYSHLAFLIGVITMAFGFIYFIIGIALVADSALHLSGRLQQDVSESDLSLGKDIEASLLV</sequence>